<dbReference type="EMBL" id="MU274905">
    <property type="protein sequence ID" value="KAI0091725.1"/>
    <property type="molecule type" value="Genomic_DNA"/>
</dbReference>
<accession>A0ACB8UBT9</accession>
<comment type="caution">
    <text evidence="1">The sequence shown here is derived from an EMBL/GenBank/DDBJ whole genome shotgun (WGS) entry which is preliminary data.</text>
</comment>
<reference evidence="1" key="1">
    <citation type="journal article" date="2021" name="Environ. Microbiol.">
        <title>Gene family expansions and transcriptome signatures uncover fungal adaptations to wood decay.</title>
        <authorList>
            <person name="Hage H."/>
            <person name="Miyauchi S."/>
            <person name="Viragh M."/>
            <person name="Drula E."/>
            <person name="Min B."/>
            <person name="Chaduli D."/>
            <person name="Navarro D."/>
            <person name="Favel A."/>
            <person name="Norest M."/>
            <person name="Lesage-Meessen L."/>
            <person name="Balint B."/>
            <person name="Merenyi Z."/>
            <person name="de Eugenio L."/>
            <person name="Morin E."/>
            <person name="Martinez A.T."/>
            <person name="Baldrian P."/>
            <person name="Stursova M."/>
            <person name="Martinez M.J."/>
            <person name="Novotny C."/>
            <person name="Magnuson J.K."/>
            <person name="Spatafora J.W."/>
            <person name="Maurice S."/>
            <person name="Pangilinan J."/>
            <person name="Andreopoulos W."/>
            <person name="LaButti K."/>
            <person name="Hundley H."/>
            <person name="Na H."/>
            <person name="Kuo A."/>
            <person name="Barry K."/>
            <person name="Lipzen A."/>
            <person name="Henrissat B."/>
            <person name="Riley R."/>
            <person name="Ahrendt S."/>
            <person name="Nagy L.G."/>
            <person name="Grigoriev I.V."/>
            <person name="Martin F."/>
            <person name="Rosso M.N."/>
        </authorList>
    </citation>
    <scope>NUCLEOTIDE SEQUENCE</scope>
    <source>
        <strain evidence="1">CBS 384.51</strain>
    </source>
</reference>
<keyword evidence="2" id="KW-1185">Reference proteome</keyword>
<protein>
    <submittedName>
        <fullName evidence="1">Uncharacterized protein</fullName>
    </submittedName>
</protein>
<evidence type="ECO:0000313" key="1">
    <source>
        <dbReference type="EMBL" id="KAI0091725.1"/>
    </source>
</evidence>
<dbReference type="Proteomes" id="UP001055072">
    <property type="component" value="Unassembled WGS sequence"/>
</dbReference>
<name>A0ACB8UBT9_9APHY</name>
<gene>
    <name evidence="1" type="ORF">BDY19DRAFT_642348</name>
</gene>
<proteinExistence type="predicted"/>
<evidence type="ECO:0000313" key="2">
    <source>
        <dbReference type="Proteomes" id="UP001055072"/>
    </source>
</evidence>
<organism evidence="1 2">
    <name type="scientific">Irpex rosettiformis</name>
    <dbReference type="NCBI Taxonomy" id="378272"/>
    <lineage>
        <taxon>Eukaryota</taxon>
        <taxon>Fungi</taxon>
        <taxon>Dikarya</taxon>
        <taxon>Basidiomycota</taxon>
        <taxon>Agaricomycotina</taxon>
        <taxon>Agaricomycetes</taxon>
        <taxon>Polyporales</taxon>
        <taxon>Irpicaceae</taxon>
        <taxon>Irpex</taxon>
    </lineage>
</organism>
<sequence>MAKVKTIIQSSSGRPRWILDAVLMPARRPRGKDKAVQQPQSITIDHANFTLSKVFYAFFPFVAERHAIFRKRLSGLPQPWTQEPILEQFPFTNVFRVLDRNSQYILRNVIRKGSQALNDMFFRVLLFRTFNKIETWEMLEKKLGPLNWKSFSLEKYERVLASARTALYNAAYIIPSPNLGHEKNYQNHLRMIETMMAVDRLPTQLGKLKHLKDVHGRIRMYLSMGDFMAMQLVLDLNMMPHYNWSEDEWVALGPGSRECLKKMFGPGIRGREVSAIRYIRDNQHSWFIHCGVTPDRVPRLHESRPPGLTMVDIEHALCECEKYSRGKFPTIKGKRVTVGKRIFAPRDGTVTADIPENWLNPAANHEEQFECPPPVDGTDDTYEVSHIVSENKSQYLIRWKGYGPESDSWIPAHRLGEGAGVLIDEWNQTKARINEGLLERAASQHDKYMLIKRLSRKTI</sequence>